<dbReference type="OMA" id="RRSYKCE"/>
<keyword evidence="4" id="KW-0418">Kinase</keyword>
<protein>
    <recommendedName>
        <fullName evidence="7">sphingosine kinase</fullName>
        <ecNumber evidence="7">2.7.1.91</ecNumber>
    </recommendedName>
</protein>
<dbReference type="Proteomes" id="UP000472272">
    <property type="component" value="Chromosome 2"/>
</dbReference>
<keyword evidence="6" id="KW-0472">Membrane</keyword>
<feature type="region of interest" description="Disordered" evidence="8">
    <location>
        <begin position="59"/>
        <end position="87"/>
    </location>
</feature>
<dbReference type="GO" id="GO:0005524">
    <property type="term" value="F:ATP binding"/>
    <property type="evidence" value="ECO:0007669"/>
    <property type="project" value="UniProtKB-KW"/>
</dbReference>
<dbReference type="CTD" id="8877"/>
<evidence type="ECO:0000259" key="9">
    <source>
        <dbReference type="PROSITE" id="PS50146"/>
    </source>
</evidence>
<feature type="region of interest" description="Disordered" evidence="8">
    <location>
        <begin position="1"/>
        <end position="24"/>
    </location>
</feature>
<reference evidence="10" key="3">
    <citation type="submission" date="2025-09" db="UniProtKB">
        <authorList>
            <consortium name="Ensembl"/>
        </authorList>
    </citation>
    <scope>IDENTIFICATION</scope>
</reference>
<keyword evidence="3" id="KW-0547">Nucleotide-binding</keyword>
<evidence type="ECO:0000256" key="1">
    <source>
        <dbReference type="ARBA" id="ARBA00004308"/>
    </source>
</evidence>
<evidence type="ECO:0000256" key="8">
    <source>
        <dbReference type="SAM" id="MobiDB-lite"/>
    </source>
</evidence>
<feature type="domain" description="DAGKc" evidence="9">
    <location>
        <begin position="227"/>
        <end position="374"/>
    </location>
</feature>
<dbReference type="KEGG" id="pmua:114590652"/>
<dbReference type="GO" id="GO:0005737">
    <property type="term" value="C:cytoplasm"/>
    <property type="evidence" value="ECO:0007669"/>
    <property type="project" value="TreeGrafter"/>
</dbReference>
<dbReference type="InterPro" id="IPR017438">
    <property type="entry name" value="ATP-NAD_kinase_N"/>
</dbReference>
<dbReference type="GeneID" id="114590652"/>
<evidence type="ECO:0000256" key="4">
    <source>
        <dbReference type="ARBA" id="ARBA00022777"/>
    </source>
</evidence>
<dbReference type="GO" id="GO:0043066">
    <property type="term" value="P:negative regulation of apoptotic process"/>
    <property type="evidence" value="ECO:0007669"/>
    <property type="project" value="TreeGrafter"/>
</dbReference>
<dbReference type="GO" id="GO:0012505">
    <property type="term" value="C:endomembrane system"/>
    <property type="evidence" value="ECO:0007669"/>
    <property type="project" value="UniProtKB-SubCell"/>
</dbReference>
<dbReference type="GO" id="GO:0071363">
    <property type="term" value="P:cellular response to growth factor stimulus"/>
    <property type="evidence" value="ECO:0007669"/>
    <property type="project" value="TreeGrafter"/>
</dbReference>
<evidence type="ECO:0000313" key="11">
    <source>
        <dbReference type="Proteomes" id="UP000472272"/>
    </source>
</evidence>
<dbReference type="Gene3D" id="2.60.200.40">
    <property type="match status" value="1"/>
</dbReference>
<dbReference type="Ensembl" id="ENSPMRT00000012835.1">
    <property type="protein sequence ID" value="ENSPMRP00000012020.1"/>
    <property type="gene ID" value="ENSPMRG00000008031.1"/>
</dbReference>
<dbReference type="PANTHER" id="PTHR12358:SF47">
    <property type="entry name" value="SPHINGOSINE KINASE 1"/>
    <property type="match status" value="1"/>
</dbReference>
<keyword evidence="5" id="KW-0067">ATP-binding</keyword>
<dbReference type="Pfam" id="PF00781">
    <property type="entry name" value="DAGK_cat"/>
    <property type="match status" value="1"/>
</dbReference>
<evidence type="ECO:0000256" key="2">
    <source>
        <dbReference type="ARBA" id="ARBA00022679"/>
    </source>
</evidence>
<comment type="subcellular location">
    <subcellularLocation>
        <location evidence="1">Endomembrane system</location>
    </subcellularLocation>
</comment>
<gene>
    <name evidence="10" type="primary">SPHK1</name>
</gene>
<dbReference type="SMART" id="SM00046">
    <property type="entry name" value="DAGKc"/>
    <property type="match status" value="1"/>
</dbReference>
<proteinExistence type="predicted"/>
<evidence type="ECO:0000256" key="7">
    <source>
        <dbReference type="ARBA" id="ARBA00044037"/>
    </source>
</evidence>
<sequence length="617" mass="66999">MHSQITESPPGGSREQRARAPVWKPALRRSLISQAAKGCNARAPGAAAAAAAAPSARAGSSPLHEAAAMERGLSDSGETLRSSSSGPSREVVLSGIFSLAPAAAPKSSCALSLTSSAELLLRRLDTSEPSGSITAFSLSDCIGCYAFQRKGAPEPAAAYFTVFCYPFKKGWWVSGESRHRVAKTFRVLESQEAEENRSIAETWARKIMELSTPSTLSLQEATFGLLSRPCQVMVLLNPRSGSGRALQLFKSQVQPMLTEANIGFSMFITEKNNHAWDLVRKTDLSMYSALVIMAGDGLLYEVINGLMERPDWEFAIQKPLAILPGGSGNALAASLNHYTSKGHFNKEELLMNCTYFLCKGLHAPMDLMSLHTASGKRLFSFLSFGWGFISDVDIASERYRKLGGARFTVGTFQLLTTLQVYKGRLSYLPCNSQSPSPGSSPSAVGHGSPSALHSEQFSFSSKKSLYSFFPSVSSCASSKSCLLEDSLLVPFEQPVPEHWTVAPEEEFVSIICIQHSHLGADLLLAPQAKLYDDAIHLFYVTAGVSRLSMVKFFMAMDKGTHLDLNSPYLHYVPIKAFRLEPLVRKGSMTVDGEVLPCEPVQGQMHRRLARVISSTGS</sequence>
<dbReference type="GO" id="GO:0008481">
    <property type="term" value="F:sphingosine kinase activity"/>
    <property type="evidence" value="ECO:0007669"/>
    <property type="project" value="UniProtKB-EC"/>
</dbReference>
<dbReference type="FunFam" id="3.40.50.10330:FF:000005">
    <property type="entry name" value="Sphingosine kinase 2"/>
    <property type="match status" value="1"/>
</dbReference>
<dbReference type="AlphaFoldDB" id="A0A670IIY7"/>
<accession>A0A670IIY7</accession>
<organism evidence="10 11">
    <name type="scientific">Podarcis muralis</name>
    <name type="common">Wall lizard</name>
    <name type="synonym">Lacerta muralis</name>
    <dbReference type="NCBI Taxonomy" id="64176"/>
    <lineage>
        <taxon>Eukaryota</taxon>
        <taxon>Metazoa</taxon>
        <taxon>Chordata</taxon>
        <taxon>Craniata</taxon>
        <taxon>Vertebrata</taxon>
        <taxon>Euteleostomi</taxon>
        <taxon>Lepidosauria</taxon>
        <taxon>Squamata</taxon>
        <taxon>Bifurcata</taxon>
        <taxon>Unidentata</taxon>
        <taxon>Episquamata</taxon>
        <taxon>Laterata</taxon>
        <taxon>Lacertibaenia</taxon>
        <taxon>Lacertidae</taxon>
        <taxon>Podarcis</taxon>
    </lineage>
</organism>
<dbReference type="PANTHER" id="PTHR12358">
    <property type="entry name" value="SPHINGOSINE KINASE"/>
    <property type="match status" value="1"/>
</dbReference>
<dbReference type="InterPro" id="IPR001206">
    <property type="entry name" value="Diacylglycerol_kinase_cat_dom"/>
</dbReference>
<dbReference type="SUPFAM" id="SSF111331">
    <property type="entry name" value="NAD kinase/diacylglycerol kinase-like"/>
    <property type="match status" value="1"/>
</dbReference>
<dbReference type="OrthoDB" id="3853857at2759"/>
<dbReference type="EC" id="2.7.1.91" evidence="7"/>
<evidence type="ECO:0000313" key="10">
    <source>
        <dbReference type="Ensembl" id="ENSPMRP00000012020.1"/>
    </source>
</evidence>
<dbReference type="GO" id="GO:0016020">
    <property type="term" value="C:membrane"/>
    <property type="evidence" value="ECO:0007669"/>
    <property type="project" value="TreeGrafter"/>
</dbReference>
<dbReference type="GO" id="GO:0046512">
    <property type="term" value="P:sphingosine biosynthetic process"/>
    <property type="evidence" value="ECO:0007669"/>
    <property type="project" value="TreeGrafter"/>
</dbReference>
<dbReference type="Gene3D" id="3.40.50.10330">
    <property type="entry name" value="Probable inorganic polyphosphate/atp-NAD kinase, domain 1"/>
    <property type="match status" value="1"/>
</dbReference>
<evidence type="ECO:0000256" key="6">
    <source>
        <dbReference type="ARBA" id="ARBA00023136"/>
    </source>
</evidence>
<dbReference type="InterPro" id="IPR016064">
    <property type="entry name" value="NAD/diacylglycerol_kinase_sf"/>
</dbReference>
<dbReference type="RefSeq" id="XP_028572843.1">
    <property type="nucleotide sequence ID" value="XM_028717010.1"/>
</dbReference>
<reference evidence="10 11" key="1">
    <citation type="journal article" date="2019" name="Proc. Natl. Acad. Sci. U.S.A.">
        <title>Regulatory changes in pterin and carotenoid genes underlie balanced color polymorphisms in the wall lizard.</title>
        <authorList>
            <person name="Andrade P."/>
            <person name="Pinho C."/>
            <person name="Perez I de Lanuza G."/>
            <person name="Afonso S."/>
            <person name="Brejcha J."/>
            <person name="Rubin C.J."/>
            <person name="Wallerman O."/>
            <person name="Pereira P."/>
            <person name="Sabatino S.J."/>
            <person name="Bellati A."/>
            <person name="Pellitteri-Rosa D."/>
            <person name="Bosakova Z."/>
            <person name="Bunikis I."/>
            <person name="Carretero M.A."/>
            <person name="Feiner N."/>
            <person name="Marsik P."/>
            <person name="Pauperio F."/>
            <person name="Salvi D."/>
            <person name="Soler L."/>
            <person name="While G.M."/>
            <person name="Uller T."/>
            <person name="Font E."/>
            <person name="Andersson L."/>
            <person name="Carneiro M."/>
        </authorList>
    </citation>
    <scope>NUCLEOTIDE SEQUENCE</scope>
</reference>
<keyword evidence="2" id="KW-0808">Transferase</keyword>
<evidence type="ECO:0000256" key="5">
    <source>
        <dbReference type="ARBA" id="ARBA00022840"/>
    </source>
</evidence>
<feature type="compositionally biased region" description="Polar residues" evidence="8">
    <location>
        <begin position="76"/>
        <end position="87"/>
    </location>
</feature>
<dbReference type="PROSITE" id="PS50146">
    <property type="entry name" value="DAGK"/>
    <property type="match status" value="1"/>
</dbReference>
<dbReference type="GeneTree" id="ENSGT00940000157864"/>
<reference evidence="10" key="2">
    <citation type="submission" date="2025-08" db="UniProtKB">
        <authorList>
            <consortium name="Ensembl"/>
        </authorList>
    </citation>
    <scope>IDENTIFICATION</scope>
</reference>
<name>A0A670IIY7_PODMU</name>
<dbReference type="InterPro" id="IPR050187">
    <property type="entry name" value="Lipid_Phosphate_FormReg"/>
</dbReference>
<keyword evidence="11" id="KW-1185">Reference proteome</keyword>
<evidence type="ECO:0000256" key="3">
    <source>
        <dbReference type="ARBA" id="ARBA00022741"/>
    </source>
</evidence>